<protein>
    <submittedName>
        <fullName evidence="2">Uncharacterized protein</fullName>
    </submittedName>
</protein>
<feature type="chain" id="PRO_5041227071" evidence="1">
    <location>
        <begin position="18"/>
        <end position="193"/>
    </location>
</feature>
<proteinExistence type="predicted"/>
<keyword evidence="1" id="KW-0732">Signal</keyword>
<comment type="caution">
    <text evidence="2">The sequence shown here is derived from an EMBL/GenBank/DDBJ whole genome shotgun (WGS) entry which is preliminary data.</text>
</comment>
<sequence>MAFTTLLALCALPALVANPYGAGYQSGNLDLANYPPTLPYNTPYNHEPIYYDSWSSSSSSEEDRCSVHKMKKARCPQRFKTGNNTCERPDVRRFEMNNREFLEVTCPSGEWQALVTKKDQVITATFGRLEHVFACSESRRQWKTYNATGSRFYVKNAFCVSGPVVDEWIQSQINPSDEDTTEEATTAAAPVDE</sequence>
<dbReference type="EMBL" id="CATQJA010002647">
    <property type="protein sequence ID" value="CAJ0576949.1"/>
    <property type="molecule type" value="Genomic_DNA"/>
</dbReference>
<feature type="non-terminal residue" evidence="2">
    <location>
        <position position="193"/>
    </location>
</feature>
<dbReference type="AlphaFoldDB" id="A0AA36CXL7"/>
<evidence type="ECO:0000313" key="3">
    <source>
        <dbReference type="Proteomes" id="UP001177023"/>
    </source>
</evidence>
<keyword evidence="3" id="KW-1185">Reference proteome</keyword>
<name>A0AA36CXL7_9BILA</name>
<accession>A0AA36CXL7</accession>
<feature type="signal peptide" evidence="1">
    <location>
        <begin position="1"/>
        <end position="17"/>
    </location>
</feature>
<dbReference type="Proteomes" id="UP001177023">
    <property type="component" value="Unassembled WGS sequence"/>
</dbReference>
<reference evidence="2" key="1">
    <citation type="submission" date="2023-06" db="EMBL/GenBank/DDBJ databases">
        <authorList>
            <person name="Delattre M."/>
        </authorList>
    </citation>
    <scope>NUCLEOTIDE SEQUENCE</scope>
    <source>
        <strain evidence="2">AF72</strain>
    </source>
</reference>
<organism evidence="2 3">
    <name type="scientific">Mesorhabditis spiculigera</name>
    <dbReference type="NCBI Taxonomy" id="96644"/>
    <lineage>
        <taxon>Eukaryota</taxon>
        <taxon>Metazoa</taxon>
        <taxon>Ecdysozoa</taxon>
        <taxon>Nematoda</taxon>
        <taxon>Chromadorea</taxon>
        <taxon>Rhabditida</taxon>
        <taxon>Rhabditina</taxon>
        <taxon>Rhabditomorpha</taxon>
        <taxon>Rhabditoidea</taxon>
        <taxon>Rhabditidae</taxon>
        <taxon>Mesorhabditinae</taxon>
        <taxon>Mesorhabditis</taxon>
    </lineage>
</organism>
<evidence type="ECO:0000256" key="1">
    <source>
        <dbReference type="SAM" id="SignalP"/>
    </source>
</evidence>
<gene>
    <name evidence="2" type="ORF">MSPICULIGERA_LOCUS15230</name>
</gene>
<evidence type="ECO:0000313" key="2">
    <source>
        <dbReference type="EMBL" id="CAJ0576949.1"/>
    </source>
</evidence>